<dbReference type="RefSeq" id="WP_184170829.1">
    <property type="nucleotide sequence ID" value="NZ_BAABAG010000005.1"/>
</dbReference>
<dbReference type="AlphaFoldDB" id="A0A7W9JI31"/>
<dbReference type="GO" id="GO:0003677">
    <property type="term" value="F:DNA binding"/>
    <property type="evidence" value="ECO:0007669"/>
    <property type="project" value="InterPro"/>
</dbReference>
<evidence type="ECO:0000256" key="1">
    <source>
        <dbReference type="SAM" id="MobiDB-lite"/>
    </source>
</evidence>
<feature type="compositionally biased region" description="Basic and acidic residues" evidence="1">
    <location>
        <begin position="22"/>
        <end position="31"/>
    </location>
</feature>
<gene>
    <name evidence="2" type="ORF">HDA33_000627</name>
</gene>
<organism evidence="2 3">
    <name type="scientific">Micrococcus endophyticus</name>
    <dbReference type="NCBI Taxonomy" id="455343"/>
    <lineage>
        <taxon>Bacteria</taxon>
        <taxon>Bacillati</taxon>
        <taxon>Actinomycetota</taxon>
        <taxon>Actinomycetes</taxon>
        <taxon>Micrococcales</taxon>
        <taxon>Micrococcaceae</taxon>
        <taxon>Micrococcus</taxon>
    </lineage>
</organism>
<evidence type="ECO:0000313" key="3">
    <source>
        <dbReference type="Proteomes" id="UP000567246"/>
    </source>
</evidence>
<dbReference type="EMBL" id="JACHMW010000001">
    <property type="protein sequence ID" value="MBB5848063.1"/>
    <property type="molecule type" value="Genomic_DNA"/>
</dbReference>
<protein>
    <recommendedName>
        <fullName evidence="4">Type II toxin-antitoxin system PemK/MazF family toxin</fullName>
    </recommendedName>
</protein>
<dbReference type="SUPFAM" id="SSF50118">
    <property type="entry name" value="Cell growth inhibitor/plasmid maintenance toxic component"/>
    <property type="match status" value="1"/>
</dbReference>
<name>A0A7W9JI31_9MICC</name>
<feature type="compositionally biased region" description="Basic and acidic residues" evidence="1">
    <location>
        <begin position="69"/>
        <end position="84"/>
    </location>
</feature>
<evidence type="ECO:0000313" key="2">
    <source>
        <dbReference type="EMBL" id="MBB5848063.1"/>
    </source>
</evidence>
<feature type="region of interest" description="Disordered" evidence="1">
    <location>
        <begin position="22"/>
        <end position="94"/>
    </location>
</feature>
<proteinExistence type="predicted"/>
<reference evidence="2 3" key="1">
    <citation type="submission" date="2020-08" db="EMBL/GenBank/DDBJ databases">
        <title>Sequencing the genomes of 1000 actinobacteria strains.</title>
        <authorList>
            <person name="Klenk H.-P."/>
        </authorList>
    </citation>
    <scope>NUCLEOTIDE SEQUENCE [LARGE SCALE GENOMIC DNA]</scope>
    <source>
        <strain evidence="2 3">DSM 17945</strain>
    </source>
</reference>
<keyword evidence="3" id="KW-1185">Reference proteome</keyword>
<accession>A0A7W9JI31</accession>
<dbReference type="Pfam" id="PF02452">
    <property type="entry name" value="PemK_toxin"/>
    <property type="match status" value="1"/>
</dbReference>
<comment type="caution">
    <text evidence="2">The sequence shown here is derived from an EMBL/GenBank/DDBJ whole genome shotgun (WGS) entry which is preliminary data.</text>
</comment>
<dbReference type="Proteomes" id="UP000567246">
    <property type="component" value="Unassembled WGS sequence"/>
</dbReference>
<dbReference type="InterPro" id="IPR003477">
    <property type="entry name" value="PemK-like"/>
</dbReference>
<sequence length="228" mass="24622">MAFDLNRALALGRRAIRLIGSLRDDDARRSWTGDAGGRGSGAAPFPGPPGPAGRAWDPKKPTDSWPFPDRGHDGRPRGGQDRTRPASGATDPQGRALLADFTGMGRVEYAPVPGPAAGPGEVVWTWVPYEEMDGRGKDRPVLLVGRDGDLLLGLMLTSRDRNNARVRDEDYVDVGSGPWDRAGRPSEAKLDRVLRVDPAAVRREGGVLDLAAFERVGDALARAQGWRR</sequence>
<evidence type="ECO:0008006" key="4">
    <source>
        <dbReference type="Google" id="ProtNLM"/>
    </source>
</evidence>